<dbReference type="EMBL" id="PKPP01000790">
    <property type="protein sequence ID" value="PWA88670.1"/>
    <property type="molecule type" value="Genomic_DNA"/>
</dbReference>
<gene>
    <name evidence="3" type="ORF">CTI12_AA087420</name>
</gene>
<evidence type="ECO:0000313" key="3">
    <source>
        <dbReference type="EMBL" id="PWA88670.1"/>
    </source>
</evidence>
<reference evidence="3 4" key="1">
    <citation type="journal article" date="2018" name="Mol. Plant">
        <title>The genome of Artemisia annua provides insight into the evolution of Asteraceae family and artemisinin biosynthesis.</title>
        <authorList>
            <person name="Shen Q."/>
            <person name="Zhang L."/>
            <person name="Liao Z."/>
            <person name="Wang S."/>
            <person name="Yan T."/>
            <person name="Shi P."/>
            <person name="Liu M."/>
            <person name="Fu X."/>
            <person name="Pan Q."/>
            <person name="Wang Y."/>
            <person name="Lv Z."/>
            <person name="Lu X."/>
            <person name="Zhang F."/>
            <person name="Jiang W."/>
            <person name="Ma Y."/>
            <person name="Chen M."/>
            <person name="Hao X."/>
            <person name="Li L."/>
            <person name="Tang Y."/>
            <person name="Lv G."/>
            <person name="Zhou Y."/>
            <person name="Sun X."/>
            <person name="Brodelius P.E."/>
            <person name="Rose J.K.C."/>
            <person name="Tang K."/>
        </authorList>
    </citation>
    <scope>NUCLEOTIDE SEQUENCE [LARGE SCALE GENOMIC DNA]</scope>
    <source>
        <strain evidence="4">cv. Huhao1</strain>
        <tissue evidence="3">Leaf</tissue>
    </source>
</reference>
<dbReference type="SUPFAM" id="SSF48350">
    <property type="entry name" value="GTPase activation domain, GAP"/>
    <property type="match status" value="1"/>
</dbReference>
<dbReference type="CDD" id="cd00159">
    <property type="entry name" value="RhoGAP"/>
    <property type="match status" value="1"/>
</dbReference>
<dbReference type="PANTHER" id="PTHR23177:SF78">
    <property type="entry name" value="RHO GTPASE ACTIVATING PROTEIN WITH PAK-BOX_P21-RHO-BINDING DOMAIN-CONTAINING PROTEIN-RELATED"/>
    <property type="match status" value="1"/>
</dbReference>
<comment type="caution">
    <text evidence="3">The sequence shown here is derived from an EMBL/GenBank/DDBJ whole genome shotgun (WGS) entry which is preliminary data.</text>
</comment>
<dbReference type="PROSITE" id="PS50238">
    <property type="entry name" value="RHOGAP"/>
    <property type="match status" value="1"/>
</dbReference>
<keyword evidence="4" id="KW-1185">Reference proteome</keyword>
<dbReference type="InterPro" id="IPR008936">
    <property type="entry name" value="Rho_GTPase_activation_prot"/>
</dbReference>
<accession>A0A2U1PSD1</accession>
<dbReference type="SMART" id="SM00324">
    <property type="entry name" value="RhoGAP"/>
    <property type="match status" value="1"/>
</dbReference>
<dbReference type="InterPro" id="IPR000198">
    <property type="entry name" value="RhoGAP_dom"/>
</dbReference>
<evidence type="ECO:0000313" key="4">
    <source>
        <dbReference type="Proteomes" id="UP000245207"/>
    </source>
</evidence>
<dbReference type="GO" id="GO:0005096">
    <property type="term" value="F:GTPase activator activity"/>
    <property type="evidence" value="ECO:0007669"/>
    <property type="project" value="UniProtKB-KW"/>
</dbReference>
<dbReference type="OrthoDB" id="1833688at2759"/>
<proteinExistence type="predicted"/>
<feature type="domain" description="Rho-GAP" evidence="2">
    <location>
        <begin position="182"/>
        <end position="359"/>
    </location>
</feature>
<dbReference type="Pfam" id="PF00620">
    <property type="entry name" value="RhoGAP"/>
    <property type="match status" value="1"/>
</dbReference>
<dbReference type="PANTHER" id="PTHR23177">
    <property type="entry name" value="MKIAA1688 PROTEIN"/>
    <property type="match status" value="1"/>
</dbReference>
<dbReference type="STRING" id="35608.A0A2U1PSD1"/>
<protein>
    <submittedName>
        <fullName evidence="3">Rho GTPase-activating protein gacA</fullName>
    </submittedName>
</protein>
<dbReference type="AlphaFoldDB" id="A0A2U1PSD1"/>
<dbReference type="InterPro" id="IPR044785">
    <property type="entry name" value="RopGAP1-5"/>
</dbReference>
<name>A0A2U1PSD1_ARTAN</name>
<dbReference type="Proteomes" id="UP000245207">
    <property type="component" value="Unassembled WGS sequence"/>
</dbReference>
<dbReference type="Gene3D" id="1.10.555.10">
    <property type="entry name" value="Rho GTPase activation protein"/>
    <property type="match status" value="1"/>
</dbReference>
<dbReference type="GO" id="GO:0007165">
    <property type="term" value="P:signal transduction"/>
    <property type="evidence" value="ECO:0007669"/>
    <property type="project" value="InterPro"/>
</dbReference>
<evidence type="ECO:0000256" key="1">
    <source>
        <dbReference type="ARBA" id="ARBA00022468"/>
    </source>
</evidence>
<keyword evidence="1" id="KW-0343">GTPase activation</keyword>
<organism evidence="3 4">
    <name type="scientific">Artemisia annua</name>
    <name type="common">Sweet wormwood</name>
    <dbReference type="NCBI Taxonomy" id="35608"/>
    <lineage>
        <taxon>Eukaryota</taxon>
        <taxon>Viridiplantae</taxon>
        <taxon>Streptophyta</taxon>
        <taxon>Embryophyta</taxon>
        <taxon>Tracheophyta</taxon>
        <taxon>Spermatophyta</taxon>
        <taxon>Magnoliopsida</taxon>
        <taxon>eudicotyledons</taxon>
        <taxon>Gunneridae</taxon>
        <taxon>Pentapetalae</taxon>
        <taxon>asterids</taxon>
        <taxon>campanulids</taxon>
        <taxon>Asterales</taxon>
        <taxon>Asteraceae</taxon>
        <taxon>Asteroideae</taxon>
        <taxon>Anthemideae</taxon>
        <taxon>Artemisiinae</taxon>
        <taxon>Artemisia</taxon>
    </lineage>
</organism>
<evidence type="ECO:0000259" key="2">
    <source>
        <dbReference type="PROSITE" id="PS50238"/>
    </source>
</evidence>
<sequence length="378" mass="42600">MVKWSWTSALVSAGSQPPHSCQVLHLPARLSSMELAHHAVQLAADLSKREMVLDATVVIEGVAKVAWWGHKFKVHVESHITVDPVFLDVVDQENKSDLELFHGFLGLPVEFQPHVPRKAPSARYSNNLGNCSNFSWCEYGKNFVRMMICLQRKNDKQHKCLMLSCYFNRSLVSFCSTTVFGVSAESMQVSYDSRGNCVPTILLLLQHHLYRQGGLQAEGIFRISADNSQEEHLRSQLNHGVVPDGIDVHCLASLIKAWFRELPTGVLDHLSRNQLMQCRSEEECLGLVRLLPPMETALLDWLINLMADVVQHEQFNKMVTHNIAMVFAPNMTQMTDPLTALMYVGQVIKFLKTLILKTLRERGGSVTKPSSVPQVEML</sequence>